<dbReference type="CDD" id="cd00059">
    <property type="entry name" value="FH_FOX"/>
    <property type="match status" value="1"/>
</dbReference>
<evidence type="ECO:0000256" key="3">
    <source>
        <dbReference type="ARBA" id="ARBA00023242"/>
    </source>
</evidence>
<comment type="caution">
    <text evidence="7">The sequence shown here is derived from an EMBL/GenBank/DDBJ whole genome shotgun (WGS) entry which is preliminary data.</text>
</comment>
<dbReference type="PRINTS" id="PR00053">
    <property type="entry name" value="FORKHEAD"/>
</dbReference>
<gene>
    <name evidence="7" type="ORF">E8E12_000975</name>
</gene>
<evidence type="ECO:0000313" key="8">
    <source>
        <dbReference type="Proteomes" id="UP000758155"/>
    </source>
</evidence>
<sequence>MTAVAVAELPLKHTTNDPRGFSDAALMYDCREKQEIVRGVEFEELGFNIPKPNKMPNVEDDGKRPSYTYAMLIGMAILCAPERRLPLALIYKWISDTFTFYRNTQERRWQNGIRYNLSASKHFSKQDRSKEDHRKGHYWIINPGFEKQYYKVKAISRPTELEDFVPAYPSDLPRPSASRSASLPSMIFTEGSDSSKITETEDDNLSDSDATIPCSDSTAHDGYDSTNMPPPRTMSFSRRVDDAQSSQLRRTSQQRPSREDSRPRGPRFPSNSSRAGGRKRKFDHLADSGYYSSIKSSAIRGSPLGRLLPFQPRSSAWDGRAEEGIARVRDSSYEYRSKTRPHRGQLNTSQPMLSPSHASEALKNPLTPAIVFMPPALPSASVSPNANLRNHRNKMRELVGGSPDKSLTMWCDTSFLDAKDWSPAISMPHGKHVDPVGKGSENTFDISGRLGYNESSLMCSIGKQRLRIGRAVAASGVLAEVTGSKSRSTNSPTPKRMIASSFINVTNLSPIKGTSPLKQPQVKFATSTPLAGLGHSLHGPSKQDGLPSLTSAGSFSAPSTQLQSGDDDDIFTLLHSEEFEPSVDPQRSERH</sequence>
<evidence type="ECO:0000256" key="5">
    <source>
        <dbReference type="SAM" id="MobiDB-lite"/>
    </source>
</evidence>
<keyword evidence="3 4" id="KW-0539">Nucleus</keyword>
<comment type="subcellular location">
    <subcellularLocation>
        <location evidence="1 4">Nucleus</location>
    </subcellularLocation>
</comment>
<feature type="DNA-binding region" description="Fork-head" evidence="4">
    <location>
        <begin position="64"/>
        <end position="160"/>
    </location>
</feature>
<dbReference type="GO" id="GO:0000978">
    <property type="term" value="F:RNA polymerase II cis-regulatory region sequence-specific DNA binding"/>
    <property type="evidence" value="ECO:0007669"/>
    <property type="project" value="TreeGrafter"/>
</dbReference>
<feature type="compositionally biased region" description="Low complexity" evidence="5">
    <location>
        <begin position="244"/>
        <end position="255"/>
    </location>
</feature>
<dbReference type="InterPro" id="IPR036388">
    <property type="entry name" value="WH-like_DNA-bd_sf"/>
</dbReference>
<dbReference type="InterPro" id="IPR001766">
    <property type="entry name" value="Fork_head_dom"/>
</dbReference>
<feature type="compositionally biased region" description="Polar residues" evidence="5">
    <location>
        <begin position="345"/>
        <end position="356"/>
    </location>
</feature>
<dbReference type="SUPFAM" id="SSF46785">
    <property type="entry name" value="Winged helix' DNA-binding domain"/>
    <property type="match status" value="1"/>
</dbReference>
<protein>
    <recommendedName>
        <fullName evidence="6">Fork-head domain-containing protein</fullName>
    </recommendedName>
</protein>
<dbReference type="EMBL" id="SWKV01000215">
    <property type="protein sequence ID" value="KAF3030329.1"/>
    <property type="molecule type" value="Genomic_DNA"/>
</dbReference>
<organism evidence="7 8">
    <name type="scientific">Didymella heteroderae</name>
    <dbReference type="NCBI Taxonomy" id="1769908"/>
    <lineage>
        <taxon>Eukaryota</taxon>
        <taxon>Fungi</taxon>
        <taxon>Dikarya</taxon>
        <taxon>Ascomycota</taxon>
        <taxon>Pezizomycotina</taxon>
        <taxon>Dothideomycetes</taxon>
        <taxon>Pleosporomycetidae</taxon>
        <taxon>Pleosporales</taxon>
        <taxon>Pleosporineae</taxon>
        <taxon>Didymellaceae</taxon>
        <taxon>Didymella</taxon>
    </lineage>
</organism>
<evidence type="ECO:0000256" key="1">
    <source>
        <dbReference type="ARBA" id="ARBA00004123"/>
    </source>
</evidence>
<name>A0A9P4WFP3_9PLEO</name>
<keyword evidence="2 4" id="KW-0238">DNA-binding</keyword>
<dbReference type="SMART" id="SM00339">
    <property type="entry name" value="FH"/>
    <property type="match status" value="1"/>
</dbReference>
<accession>A0A9P4WFP3</accession>
<dbReference type="PANTHER" id="PTHR11829">
    <property type="entry name" value="FORKHEAD BOX PROTEIN"/>
    <property type="match status" value="1"/>
</dbReference>
<dbReference type="InterPro" id="IPR036390">
    <property type="entry name" value="WH_DNA-bd_sf"/>
</dbReference>
<dbReference type="AlphaFoldDB" id="A0A9P4WFP3"/>
<reference evidence="7" key="1">
    <citation type="submission" date="2019-04" db="EMBL/GenBank/DDBJ databases">
        <title>Sequencing of skin fungus with MAO and IRED activity.</title>
        <authorList>
            <person name="Marsaioli A.J."/>
            <person name="Bonatto J.M.C."/>
            <person name="Reis Junior O."/>
        </authorList>
    </citation>
    <scope>NUCLEOTIDE SEQUENCE</scope>
    <source>
        <strain evidence="7">28M1</strain>
    </source>
</reference>
<evidence type="ECO:0000313" key="7">
    <source>
        <dbReference type="EMBL" id="KAF3030329.1"/>
    </source>
</evidence>
<evidence type="ECO:0000256" key="4">
    <source>
        <dbReference type="PROSITE-ProRule" id="PRU00089"/>
    </source>
</evidence>
<dbReference type="PROSITE" id="PS50039">
    <property type="entry name" value="FORK_HEAD_3"/>
    <property type="match status" value="1"/>
</dbReference>
<dbReference type="Proteomes" id="UP000758155">
    <property type="component" value="Unassembled WGS sequence"/>
</dbReference>
<evidence type="ECO:0000256" key="2">
    <source>
        <dbReference type="ARBA" id="ARBA00023125"/>
    </source>
</evidence>
<dbReference type="GO" id="GO:0001228">
    <property type="term" value="F:DNA-binding transcription activator activity, RNA polymerase II-specific"/>
    <property type="evidence" value="ECO:0007669"/>
    <property type="project" value="UniProtKB-ARBA"/>
</dbReference>
<dbReference type="GO" id="GO:0005634">
    <property type="term" value="C:nucleus"/>
    <property type="evidence" value="ECO:0007669"/>
    <property type="project" value="UniProtKB-SubCell"/>
</dbReference>
<feature type="region of interest" description="Disordered" evidence="5">
    <location>
        <begin position="166"/>
        <end position="282"/>
    </location>
</feature>
<dbReference type="Pfam" id="PF00250">
    <property type="entry name" value="Forkhead"/>
    <property type="match status" value="1"/>
</dbReference>
<feature type="region of interest" description="Disordered" evidence="5">
    <location>
        <begin position="334"/>
        <end position="356"/>
    </location>
</feature>
<proteinExistence type="predicted"/>
<feature type="compositionally biased region" description="Polar residues" evidence="5">
    <location>
        <begin position="548"/>
        <end position="564"/>
    </location>
</feature>
<dbReference type="Gene3D" id="1.10.10.10">
    <property type="entry name" value="Winged helix-like DNA-binding domain superfamily/Winged helix DNA-binding domain"/>
    <property type="match status" value="1"/>
</dbReference>
<dbReference type="PANTHER" id="PTHR11829:SF343">
    <property type="entry name" value="FORK-HEAD DOMAIN-CONTAINING PROTEIN"/>
    <property type="match status" value="1"/>
</dbReference>
<dbReference type="OrthoDB" id="5954824at2759"/>
<feature type="compositionally biased region" description="Low complexity" evidence="5">
    <location>
        <begin position="169"/>
        <end position="185"/>
    </location>
</feature>
<keyword evidence="8" id="KW-1185">Reference proteome</keyword>
<feature type="region of interest" description="Disordered" evidence="5">
    <location>
        <begin position="533"/>
        <end position="568"/>
    </location>
</feature>
<dbReference type="InterPro" id="IPR050211">
    <property type="entry name" value="FOX_domain-containing"/>
</dbReference>
<dbReference type="FunFam" id="1.10.10.10:FF:000260">
    <property type="entry name" value="Forkhead transcription factor (Sep1)"/>
    <property type="match status" value="1"/>
</dbReference>
<evidence type="ECO:0000259" key="6">
    <source>
        <dbReference type="PROSITE" id="PS50039"/>
    </source>
</evidence>
<feature type="domain" description="Fork-head" evidence="6">
    <location>
        <begin position="64"/>
        <end position="160"/>
    </location>
</feature>